<name>A0A150WZK6_9BACT</name>
<dbReference type="Pfam" id="PF08885">
    <property type="entry name" value="GSCFA"/>
    <property type="match status" value="1"/>
</dbReference>
<proteinExistence type="predicted"/>
<keyword evidence="3" id="KW-1185">Reference proteome</keyword>
<dbReference type="Proteomes" id="UP000075606">
    <property type="component" value="Unassembled WGS sequence"/>
</dbReference>
<organism evidence="2 3">
    <name type="scientific">Roseivirga spongicola</name>
    <dbReference type="NCBI Taxonomy" id="333140"/>
    <lineage>
        <taxon>Bacteria</taxon>
        <taxon>Pseudomonadati</taxon>
        <taxon>Bacteroidota</taxon>
        <taxon>Cytophagia</taxon>
        <taxon>Cytophagales</taxon>
        <taxon>Roseivirgaceae</taxon>
        <taxon>Roseivirga</taxon>
    </lineage>
</organism>
<dbReference type="RefSeq" id="WP_068225021.1">
    <property type="nucleotide sequence ID" value="NZ_CP139724.1"/>
</dbReference>
<accession>A0A150WZK6</accession>
<evidence type="ECO:0000259" key="1">
    <source>
        <dbReference type="Pfam" id="PF08885"/>
    </source>
</evidence>
<dbReference type="EMBL" id="LRPC01000031">
    <property type="protein sequence ID" value="KYG71918.1"/>
    <property type="molecule type" value="Genomic_DNA"/>
</dbReference>
<evidence type="ECO:0000313" key="2">
    <source>
        <dbReference type="EMBL" id="KYG71918.1"/>
    </source>
</evidence>
<dbReference type="InterPro" id="IPR014982">
    <property type="entry name" value="GSCFA"/>
</dbReference>
<dbReference type="SUPFAM" id="SSF52266">
    <property type="entry name" value="SGNH hydrolase"/>
    <property type="match status" value="1"/>
</dbReference>
<dbReference type="STRING" id="333140.AWW68_18070"/>
<dbReference type="OrthoDB" id="9807687at2"/>
<reference evidence="2 3" key="1">
    <citation type="submission" date="2016-01" db="EMBL/GenBank/DDBJ databases">
        <title>Genome sequencing of Roseivirga spongicola UST030701-084.</title>
        <authorList>
            <person name="Selvaratnam C."/>
            <person name="Thevarajoo S."/>
            <person name="Goh K.M."/>
            <person name="Ee R."/>
            <person name="Chan K.-G."/>
            <person name="Chong C.S."/>
        </authorList>
    </citation>
    <scope>NUCLEOTIDE SEQUENCE [LARGE SCALE GENOMIC DNA]</scope>
    <source>
        <strain evidence="2 3">UST030701-084</strain>
    </source>
</reference>
<evidence type="ECO:0000313" key="3">
    <source>
        <dbReference type="Proteomes" id="UP000075606"/>
    </source>
</evidence>
<dbReference type="AlphaFoldDB" id="A0A150WZK6"/>
<protein>
    <recommendedName>
        <fullName evidence="1">GSCFA domain-containing protein</fullName>
    </recommendedName>
</protein>
<feature type="domain" description="GSCFA" evidence="1">
    <location>
        <begin position="20"/>
        <end position="256"/>
    </location>
</feature>
<gene>
    <name evidence="2" type="ORF">AWW68_18070</name>
</gene>
<sequence>MFRTEIEPQDSSIKIDYQSKILTLGSCFSDSIGQRLTEAKFQSEVNPYGTIFNPLSILELMELSLERSEILDAAVLKRDGYYFNYKFHSSFRAKTKDTLHKRMEEALTKVAQQLKEANFIFITLGTAWVYEQNKTHMLVANCHKTPQKEFTRRLLSVEEIVPAFFALKEVINQFNPEVQFIFTVSPVRHTRDTLKLNSVSKSVLRSAAYYMDDMAPDVHYFPAYEIMMDDLRDYRFYEKDLIHPNEQAIDYIWEQFVQTYLAKKDQATLEKWNKLRMALNHKPFNPKSGGHQKFLSKTLDQLKQLGKELPLDKEIENLNKQLK</sequence>
<comment type="caution">
    <text evidence="2">The sequence shown here is derived from an EMBL/GenBank/DDBJ whole genome shotgun (WGS) entry which is preliminary data.</text>
</comment>